<dbReference type="AlphaFoldDB" id="A0A6I6ILX7"/>
<dbReference type="PANTHER" id="PTHR13847">
    <property type="entry name" value="SARCOSINE DEHYDROGENASE-RELATED"/>
    <property type="match status" value="1"/>
</dbReference>
<dbReference type="Gene3D" id="3.30.9.10">
    <property type="entry name" value="D-Amino Acid Oxidase, subunit A, domain 2"/>
    <property type="match status" value="1"/>
</dbReference>
<feature type="domain" description="FAD dependent oxidoreductase" evidence="2">
    <location>
        <begin position="34"/>
        <end position="383"/>
    </location>
</feature>
<dbReference type="Gene3D" id="3.50.50.60">
    <property type="entry name" value="FAD/NAD(P)-binding domain"/>
    <property type="match status" value="1"/>
</dbReference>
<dbReference type="Proteomes" id="UP000428330">
    <property type="component" value="Chromosome"/>
</dbReference>
<dbReference type="SUPFAM" id="SSF51905">
    <property type="entry name" value="FAD/NAD(P)-binding domain"/>
    <property type="match status" value="1"/>
</dbReference>
<dbReference type="PANTHER" id="PTHR13847:SF281">
    <property type="entry name" value="FAD DEPENDENT OXIDOREDUCTASE DOMAIN-CONTAINING PROTEIN"/>
    <property type="match status" value="1"/>
</dbReference>
<dbReference type="RefSeq" id="WP_157705589.1">
    <property type="nucleotide sequence ID" value="NZ_CP034348.1"/>
</dbReference>
<reference evidence="4" key="1">
    <citation type="submission" date="2018-12" db="EMBL/GenBank/DDBJ databases">
        <title>Complete genome sequence of Roseovarius sp. MME-070.</title>
        <authorList>
            <person name="Nam Y.-D."/>
            <person name="Kang J."/>
            <person name="Chung W.-H."/>
            <person name="Park Y.S."/>
        </authorList>
    </citation>
    <scope>NUCLEOTIDE SEQUENCE [LARGE SCALE GENOMIC DNA]</scope>
    <source>
        <strain evidence="4">MME-070</strain>
    </source>
</reference>
<evidence type="ECO:0000313" key="3">
    <source>
        <dbReference type="EMBL" id="QGX97084.1"/>
    </source>
</evidence>
<proteinExistence type="predicted"/>
<accession>A0A6I6ILX7</accession>
<dbReference type="InterPro" id="IPR036188">
    <property type="entry name" value="FAD/NAD-bd_sf"/>
</dbReference>
<protein>
    <submittedName>
        <fullName evidence="3">FAD-binding oxidoreductase</fullName>
    </submittedName>
</protein>
<dbReference type="EMBL" id="CP034348">
    <property type="protein sequence ID" value="QGX97084.1"/>
    <property type="molecule type" value="Genomic_DNA"/>
</dbReference>
<gene>
    <name evidence="3" type="ORF">EI983_01850</name>
</gene>
<keyword evidence="4" id="KW-1185">Reference proteome</keyword>
<organism evidence="3 4">
    <name type="scientific">Roseovarius faecimaris</name>
    <dbReference type="NCBI Taxonomy" id="2494550"/>
    <lineage>
        <taxon>Bacteria</taxon>
        <taxon>Pseudomonadati</taxon>
        <taxon>Pseudomonadota</taxon>
        <taxon>Alphaproteobacteria</taxon>
        <taxon>Rhodobacterales</taxon>
        <taxon>Roseobacteraceae</taxon>
        <taxon>Roseovarius</taxon>
    </lineage>
</organism>
<keyword evidence="1" id="KW-0560">Oxidoreductase</keyword>
<dbReference type="GO" id="GO:0016491">
    <property type="term" value="F:oxidoreductase activity"/>
    <property type="evidence" value="ECO:0007669"/>
    <property type="project" value="UniProtKB-KW"/>
</dbReference>
<dbReference type="OrthoDB" id="9806601at2"/>
<dbReference type="GO" id="GO:0005737">
    <property type="term" value="C:cytoplasm"/>
    <property type="evidence" value="ECO:0007669"/>
    <property type="project" value="TreeGrafter"/>
</dbReference>
<evidence type="ECO:0000259" key="2">
    <source>
        <dbReference type="Pfam" id="PF01266"/>
    </source>
</evidence>
<name>A0A6I6ILX7_9RHOB</name>
<sequence length="438" mass="48218">MNSPAFQDILQHSYWLDELVPAASSAAPLPDRVDVLIIGSGYTGLNAAIETARGGRSTLVIDAGDPGYGCSTRNGGQISPSIKPSLAALTRKYGEDRARAIRGEGTTSLYWIEERVKAEGIECDFRRNGRYHAAHTPQHYEALARELETLRKTEGVACHMVPRSEQRSEMGSDVYFGGAVYEEHASVHPAKFHRGLLRVAQEAGAEVQGQTAATAIERNSSGFKVRTARGVVSARDVIVATNGYTTGLTPWMQRRVIPIASNIIATEDLPEELVDKLMPRDRVYSDSCKVVYYFRASPDRRRIVFGGRVAAREIALPDGAARLYEKMCQTFPDLRAYGLTHTWSGTVAYTFDELAHTGVHDGVHYAMGYCGSGVAMASYLGMRTGQKVLGLAEGQTAFDRLTHPTRPLYTGKPWFLPAAIAWYRWKDMKQHERALASA</sequence>
<dbReference type="KEGG" id="rom:EI983_01850"/>
<dbReference type="Pfam" id="PF01266">
    <property type="entry name" value="DAO"/>
    <property type="match status" value="1"/>
</dbReference>
<evidence type="ECO:0000256" key="1">
    <source>
        <dbReference type="ARBA" id="ARBA00023002"/>
    </source>
</evidence>
<evidence type="ECO:0000313" key="4">
    <source>
        <dbReference type="Proteomes" id="UP000428330"/>
    </source>
</evidence>
<dbReference type="InterPro" id="IPR006076">
    <property type="entry name" value="FAD-dep_OxRdtase"/>
</dbReference>